<feature type="transmembrane region" description="Helical" evidence="4">
    <location>
        <begin position="58"/>
        <end position="81"/>
    </location>
</feature>
<gene>
    <name evidence="6" type="ORF">JHT90_10485</name>
</gene>
<dbReference type="InterPro" id="IPR020846">
    <property type="entry name" value="MFS_dom"/>
</dbReference>
<feature type="transmembrane region" description="Helical" evidence="4">
    <location>
        <begin position="318"/>
        <end position="338"/>
    </location>
</feature>
<dbReference type="InterPro" id="IPR036259">
    <property type="entry name" value="MFS_trans_sf"/>
</dbReference>
<feature type="transmembrane region" description="Helical" evidence="4">
    <location>
        <begin position="178"/>
        <end position="198"/>
    </location>
</feature>
<dbReference type="Proteomes" id="UP000595278">
    <property type="component" value="Chromosome"/>
</dbReference>
<name>A0A974NIM5_9GAMM</name>
<dbReference type="Pfam" id="PF07690">
    <property type="entry name" value="MFS_1"/>
    <property type="match status" value="1"/>
</dbReference>
<feature type="transmembrane region" description="Helical" evidence="4">
    <location>
        <begin position="378"/>
        <end position="398"/>
    </location>
</feature>
<sequence length="412" mass="44913">MSLSIIMNQQQAAVNSHNKLFLSIILMVSCAHLMNDLIQSMLTATYPLLEEKFRLSFAQIGCISLVYQITASILQPAIGLYTDKHPRPYLLPLGMASTTCGLIMLALASNFSLLLVSAAFLGVGSSTFHPEASRVARNASGGKFGFAQSAFQVGGNFGSSLGPLLVSFIVLRHNQQSYILWFVVFGIAGILLLMRISAWSAKHLKASKGRAPMDLTLPFSKQKTILALSILGILIFSKYFYMASMSNYYSFYLIEKFNLSKDHAVLFLFLFLASVAVGTFAGGPIGDRIGRKYVIWFSILGAAPFTIALPFANLFWTGVLSVLIGLIISSAFAAIVVYAQELIPGRVGMIAGLFFGFMFGMSGIAAAVLGYIADQTSLQHIFQFCAFLPLLGVLTLFLPDVESYLKKQLYVK</sequence>
<dbReference type="PANTHER" id="PTHR43129:SF1">
    <property type="entry name" value="FOSMIDOMYCIN RESISTANCE PROTEIN"/>
    <property type="match status" value="1"/>
</dbReference>
<reference evidence="6 7" key="1">
    <citation type="submission" date="2021-01" db="EMBL/GenBank/DDBJ databases">
        <title>Entomomonas sp. F2A isolated from a house cricket (Acheta domesticus).</title>
        <authorList>
            <person name="Spergser J."/>
            <person name="Busse H.-J."/>
        </authorList>
    </citation>
    <scope>NUCLEOTIDE SEQUENCE [LARGE SCALE GENOMIC DNA]</scope>
    <source>
        <strain evidence="6 7">F2A</strain>
    </source>
</reference>
<dbReference type="PROSITE" id="PS50850">
    <property type="entry name" value="MFS"/>
    <property type="match status" value="1"/>
</dbReference>
<dbReference type="EMBL" id="CP067393">
    <property type="protein sequence ID" value="QQP87189.1"/>
    <property type="molecule type" value="Genomic_DNA"/>
</dbReference>
<evidence type="ECO:0000256" key="3">
    <source>
        <dbReference type="ARBA" id="ARBA00023136"/>
    </source>
</evidence>
<dbReference type="Gene3D" id="1.20.1250.20">
    <property type="entry name" value="MFS general substrate transporter like domains"/>
    <property type="match status" value="2"/>
</dbReference>
<dbReference type="CDD" id="cd17478">
    <property type="entry name" value="MFS_FsR"/>
    <property type="match status" value="1"/>
</dbReference>
<feature type="transmembrane region" description="Helical" evidence="4">
    <location>
        <begin position="263"/>
        <end position="281"/>
    </location>
</feature>
<evidence type="ECO:0000256" key="1">
    <source>
        <dbReference type="ARBA" id="ARBA00022692"/>
    </source>
</evidence>
<feature type="transmembrane region" description="Helical" evidence="4">
    <location>
        <begin position="293"/>
        <end position="312"/>
    </location>
</feature>
<dbReference type="GO" id="GO:0022857">
    <property type="term" value="F:transmembrane transporter activity"/>
    <property type="evidence" value="ECO:0007669"/>
    <property type="project" value="InterPro"/>
</dbReference>
<feature type="domain" description="Major facilitator superfamily (MFS) profile" evidence="5">
    <location>
        <begin position="24"/>
        <end position="404"/>
    </location>
</feature>
<evidence type="ECO:0000313" key="6">
    <source>
        <dbReference type="EMBL" id="QQP87189.1"/>
    </source>
</evidence>
<proteinExistence type="predicted"/>
<feature type="transmembrane region" description="Helical" evidence="4">
    <location>
        <begin position="350"/>
        <end position="372"/>
    </location>
</feature>
<keyword evidence="2 4" id="KW-1133">Transmembrane helix</keyword>
<keyword evidence="3 4" id="KW-0472">Membrane</keyword>
<dbReference type="GO" id="GO:0005886">
    <property type="term" value="C:plasma membrane"/>
    <property type="evidence" value="ECO:0007669"/>
    <property type="project" value="TreeGrafter"/>
</dbReference>
<dbReference type="InterPro" id="IPR011701">
    <property type="entry name" value="MFS"/>
</dbReference>
<dbReference type="PANTHER" id="PTHR43129">
    <property type="entry name" value="FOSMIDOMYCIN RESISTANCE PROTEIN"/>
    <property type="match status" value="1"/>
</dbReference>
<feature type="transmembrane region" description="Helical" evidence="4">
    <location>
        <begin position="20"/>
        <end position="38"/>
    </location>
</feature>
<dbReference type="KEGG" id="eaz:JHT90_10485"/>
<keyword evidence="7" id="KW-1185">Reference proteome</keyword>
<feature type="transmembrane region" description="Helical" evidence="4">
    <location>
        <begin position="225"/>
        <end position="243"/>
    </location>
</feature>
<evidence type="ECO:0000256" key="2">
    <source>
        <dbReference type="ARBA" id="ARBA00022989"/>
    </source>
</evidence>
<feature type="transmembrane region" description="Helical" evidence="4">
    <location>
        <begin position="102"/>
        <end position="123"/>
    </location>
</feature>
<dbReference type="AlphaFoldDB" id="A0A974NIM5"/>
<evidence type="ECO:0000313" key="7">
    <source>
        <dbReference type="Proteomes" id="UP000595278"/>
    </source>
</evidence>
<accession>A0A974NIM5</accession>
<dbReference type="SUPFAM" id="SSF103473">
    <property type="entry name" value="MFS general substrate transporter"/>
    <property type="match status" value="1"/>
</dbReference>
<organism evidence="6 7">
    <name type="scientific">Entomomonas asaccharolytica</name>
    <dbReference type="NCBI Taxonomy" id="2785331"/>
    <lineage>
        <taxon>Bacteria</taxon>
        <taxon>Pseudomonadati</taxon>
        <taxon>Pseudomonadota</taxon>
        <taxon>Gammaproteobacteria</taxon>
        <taxon>Pseudomonadales</taxon>
        <taxon>Pseudomonadaceae</taxon>
        <taxon>Entomomonas</taxon>
    </lineage>
</organism>
<keyword evidence="1 4" id="KW-0812">Transmembrane</keyword>
<evidence type="ECO:0000259" key="5">
    <source>
        <dbReference type="PROSITE" id="PS50850"/>
    </source>
</evidence>
<evidence type="ECO:0000256" key="4">
    <source>
        <dbReference type="SAM" id="Phobius"/>
    </source>
</evidence>
<protein>
    <submittedName>
        <fullName evidence="6">MFS transporter</fullName>
    </submittedName>
</protein>